<sequence>MAPNTPRSRSLRAVAALVLGAALVPVVPAAAAAAPDDPGGLFRPTLSKERFYFAMADRFANGETANDSGGLTGDRLTTGLDPASKGFYQGGDLAGILQKLDYIQGMGTTAIWLTPSFQNRPVQGTGANAGAGYHGYWITDFTRIDPHLGTNAQMKQLVKEAHKRGMKVFFDIITNHTADVISTAENRYSYRSKASYPLLDTKGHPFDEAEYADGTKPFPRIDENSFPYTPVVPQGLPAKVPAWLNDTTLYHNRGDSTFAGENAEYGDFYGLDDLMTENPRVVKGMTDIYEHWIKDAEVDGFRIDTAKHVNIEFWQRFAPAIQAYAAGRGNPDFFQFGEVYSGDPKITSRYVTEGKLPSVLDFPFQEAARAFASGAPADRLRALYAQDDLYTDADSSAYSLPTFLGNHDMGRIGGFIARDNPGASDAELLRRDQFAHQLMYLTRGQPVIYYGDEQGYTGDGGDTDARTSLFASKVPSYLDDDQIGTTATAAQDNYVPAHPLYQGIKALAELTTAHPALRDGAQIERLADGGVYAFSRISAPQNTEYVVAVNSGTAAREVKIPTFSAGTAFAPLYGASGPAVTSAADKTITVPVPPQQAVVYRAQAPLAVPAAAPSVTLAVPATLLGRAEITASVPGDGFDRVAFQAKIGDGAWQPLGADDNRSFRVFHSAAGTAPGTRITYRATVIDSVGRTSSAEASGTVGEVPAEPGTGALSRDRLLVHYQRQGGYDGWTARFSGDVEEAVEAPFAGEDDYGRFAWVKLKPGAKEVKVLVHDGEDADGTEHTVNVLRSGEIWLKEGSGTVSTSVPYATVHYRRADGDYTGWGLHLWGDALADGVPTDWSAPRPPDGTDSFGAYWRIPLKSGDSPLNYIVHKGDQKDTGDLSLTPAAQPRAFVVSGDAAQYRTSAAARGVAVLHYRRPAGDYDGWTLHTWTGAAAPTEWDKGIRPSGTDAYGAIYEVPLAPGATTLSYILHKDGEKDLPDDQSLDLATYGNEVWSLAAAPGYLLPQLGGAGLDADLSKAEAVLTGSTVAWKTGPTAGKTYALAYSLADDLAIEDGDLTGDVRLLRLTPSGEGAFTVDPRDLARLRDKAVRFKLVALERGATGGLLTATGVTVK</sequence>
<dbReference type="EMBL" id="BAAAUV010000009">
    <property type="protein sequence ID" value="GAA3217525.1"/>
    <property type="molecule type" value="Genomic_DNA"/>
</dbReference>
<dbReference type="Gene3D" id="3.20.20.80">
    <property type="entry name" value="Glycosidases"/>
    <property type="match status" value="1"/>
</dbReference>
<feature type="signal peptide" evidence="5">
    <location>
        <begin position="1"/>
        <end position="31"/>
    </location>
</feature>
<name>A0ABP6QCI1_9ACTN</name>
<proteinExistence type="inferred from homology"/>
<dbReference type="InterPro" id="IPR013780">
    <property type="entry name" value="Glyco_hydro_b"/>
</dbReference>
<protein>
    <recommendedName>
        <fullName evidence="6">Glycosyl hydrolase family 13 catalytic domain-containing protein</fullName>
    </recommendedName>
</protein>
<dbReference type="InterPro" id="IPR017853">
    <property type="entry name" value="GH"/>
</dbReference>
<dbReference type="RefSeq" id="WP_344830451.1">
    <property type="nucleotide sequence ID" value="NZ_BAAAUV010000009.1"/>
</dbReference>
<evidence type="ECO:0000256" key="4">
    <source>
        <dbReference type="ARBA" id="ARBA00023295"/>
    </source>
</evidence>
<gene>
    <name evidence="7" type="ORF">GCM10010468_40350</name>
</gene>
<dbReference type="Proteomes" id="UP001501237">
    <property type="component" value="Unassembled WGS sequence"/>
</dbReference>
<accession>A0ABP6QCI1</accession>
<dbReference type="PANTHER" id="PTHR10357:SF209">
    <property type="entry name" value="PERIPLASMIC ALPHA-AMYLASE"/>
    <property type="match status" value="1"/>
</dbReference>
<dbReference type="Pfam" id="PF00128">
    <property type="entry name" value="Alpha-amylase"/>
    <property type="match status" value="1"/>
</dbReference>
<dbReference type="SMART" id="SM00642">
    <property type="entry name" value="Aamy"/>
    <property type="match status" value="1"/>
</dbReference>
<feature type="domain" description="Glycosyl hydrolase family 13 catalytic" evidence="6">
    <location>
        <begin position="53"/>
        <end position="511"/>
    </location>
</feature>
<dbReference type="Gene3D" id="2.60.40.1110">
    <property type="match status" value="3"/>
</dbReference>
<dbReference type="SUPFAM" id="SSF51445">
    <property type="entry name" value="(Trans)glycosidases"/>
    <property type="match status" value="1"/>
</dbReference>
<evidence type="ECO:0000259" key="6">
    <source>
        <dbReference type="SMART" id="SM00642"/>
    </source>
</evidence>
<dbReference type="Gene3D" id="2.60.40.1180">
    <property type="entry name" value="Golgi alpha-mannosidase II"/>
    <property type="match status" value="1"/>
</dbReference>
<evidence type="ECO:0000313" key="8">
    <source>
        <dbReference type="Proteomes" id="UP001501237"/>
    </source>
</evidence>
<evidence type="ECO:0000313" key="7">
    <source>
        <dbReference type="EMBL" id="GAA3217525.1"/>
    </source>
</evidence>
<keyword evidence="2 5" id="KW-0732">Signal</keyword>
<evidence type="ECO:0000256" key="5">
    <source>
        <dbReference type="SAM" id="SignalP"/>
    </source>
</evidence>
<keyword evidence="8" id="KW-1185">Reference proteome</keyword>
<feature type="chain" id="PRO_5047043378" description="Glycosyl hydrolase family 13 catalytic domain-containing protein" evidence="5">
    <location>
        <begin position="32"/>
        <end position="1113"/>
    </location>
</feature>
<dbReference type="InterPro" id="IPR006047">
    <property type="entry name" value="GH13_cat_dom"/>
</dbReference>
<evidence type="ECO:0000256" key="3">
    <source>
        <dbReference type="ARBA" id="ARBA00022801"/>
    </source>
</evidence>
<dbReference type="Pfam" id="PF03714">
    <property type="entry name" value="PUD"/>
    <property type="match status" value="3"/>
</dbReference>
<dbReference type="PANTHER" id="PTHR10357">
    <property type="entry name" value="ALPHA-AMYLASE FAMILY MEMBER"/>
    <property type="match status" value="1"/>
</dbReference>
<dbReference type="SUPFAM" id="SSF49452">
    <property type="entry name" value="Starch-binding domain-like"/>
    <property type="match status" value="3"/>
</dbReference>
<comment type="caution">
    <text evidence="7">The sequence shown here is derived from an EMBL/GenBank/DDBJ whole genome shotgun (WGS) entry which is preliminary data.</text>
</comment>
<evidence type="ECO:0000256" key="2">
    <source>
        <dbReference type="ARBA" id="ARBA00022729"/>
    </source>
</evidence>
<evidence type="ECO:0000256" key="1">
    <source>
        <dbReference type="ARBA" id="ARBA00008061"/>
    </source>
</evidence>
<organism evidence="7 8">
    <name type="scientific">Actinocorallia longicatena</name>
    <dbReference type="NCBI Taxonomy" id="111803"/>
    <lineage>
        <taxon>Bacteria</taxon>
        <taxon>Bacillati</taxon>
        <taxon>Actinomycetota</taxon>
        <taxon>Actinomycetes</taxon>
        <taxon>Streptosporangiales</taxon>
        <taxon>Thermomonosporaceae</taxon>
        <taxon>Actinocorallia</taxon>
    </lineage>
</organism>
<dbReference type="InterPro" id="IPR005323">
    <property type="entry name" value="CBM41_pullulanase"/>
</dbReference>
<keyword evidence="4" id="KW-0326">Glycosidase</keyword>
<dbReference type="CDD" id="cd10315">
    <property type="entry name" value="CBM41_pullulanase"/>
    <property type="match status" value="3"/>
</dbReference>
<reference evidence="8" key="1">
    <citation type="journal article" date="2019" name="Int. J. Syst. Evol. Microbiol.">
        <title>The Global Catalogue of Microorganisms (GCM) 10K type strain sequencing project: providing services to taxonomists for standard genome sequencing and annotation.</title>
        <authorList>
            <consortium name="The Broad Institute Genomics Platform"/>
            <consortium name="The Broad Institute Genome Sequencing Center for Infectious Disease"/>
            <person name="Wu L."/>
            <person name="Ma J."/>
        </authorList>
    </citation>
    <scope>NUCLEOTIDE SEQUENCE [LARGE SCALE GENOMIC DNA]</scope>
    <source>
        <strain evidence="8">JCM 9377</strain>
    </source>
</reference>
<comment type="similarity">
    <text evidence="1">Belongs to the glycosyl hydrolase 13 family.</text>
</comment>
<dbReference type="InterPro" id="IPR013784">
    <property type="entry name" value="Carb-bd-like_fold"/>
</dbReference>
<dbReference type="CDD" id="cd11339">
    <property type="entry name" value="AmyAc_bac_CMD_like_2"/>
    <property type="match status" value="1"/>
</dbReference>
<keyword evidence="3" id="KW-0378">Hydrolase</keyword>